<dbReference type="SMART" id="SM00387">
    <property type="entry name" value="HATPase_c"/>
    <property type="match status" value="1"/>
</dbReference>
<evidence type="ECO:0000256" key="2">
    <source>
        <dbReference type="PROSITE-ProRule" id="PRU00169"/>
    </source>
</evidence>
<dbReference type="SUPFAM" id="SSF55874">
    <property type="entry name" value="ATPase domain of HSP90 chaperone/DNA topoisomerase II/histidine kinase"/>
    <property type="match status" value="1"/>
</dbReference>
<dbReference type="AlphaFoldDB" id="A0A078B9Q3"/>
<dbReference type="PROSITE" id="PS50109">
    <property type="entry name" value="HIS_KIN"/>
    <property type="match status" value="1"/>
</dbReference>
<dbReference type="InterPro" id="IPR036097">
    <property type="entry name" value="HisK_dim/P_sf"/>
</dbReference>
<feature type="domain" description="Response regulatory" evidence="4">
    <location>
        <begin position="313"/>
        <end position="448"/>
    </location>
</feature>
<evidence type="ECO:0000313" key="6">
    <source>
        <dbReference type="Proteomes" id="UP000039865"/>
    </source>
</evidence>
<organism evidence="5 6">
    <name type="scientific">Stylonychia lemnae</name>
    <name type="common">Ciliate</name>
    <dbReference type="NCBI Taxonomy" id="5949"/>
    <lineage>
        <taxon>Eukaryota</taxon>
        <taxon>Sar</taxon>
        <taxon>Alveolata</taxon>
        <taxon>Ciliophora</taxon>
        <taxon>Intramacronucleata</taxon>
        <taxon>Spirotrichea</taxon>
        <taxon>Stichotrichia</taxon>
        <taxon>Sporadotrichida</taxon>
        <taxon>Oxytrichidae</taxon>
        <taxon>Stylonychinae</taxon>
        <taxon>Stylonychia</taxon>
    </lineage>
</organism>
<accession>A0A078B9Q3</accession>
<dbReference type="Gene3D" id="1.10.287.130">
    <property type="match status" value="1"/>
</dbReference>
<dbReference type="CDD" id="cd00082">
    <property type="entry name" value="HisKA"/>
    <property type="match status" value="1"/>
</dbReference>
<dbReference type="GO" id="GO:0000155">
    <property type="term" value="F:phosphorelay sensor kinase activity"/>
    <property type="evidence" value="ECO:0007669"/>
    <property type="project" value="InterPro"/>
</dbReference>
<dbReference type="InterPro" id="IPR001789">
    <property type="entry name" value="Sig_transdc_resp-reg_receiver"/>
</dbReference>
<dbReference type="OMA" id="WVDTIKA"/>
<keyword evidence="1 2" id="KW-0597">Phosphoprotein</keyword>
<dbReference type="SMART" id="SM00448">
    <property type="entry name" value="REC"/>
    <property type="match status" value="1"/>
</dbReference>
<keyword evidence="5" id="KW-0808">Transferase</keyword>
<dbReference type="InterPro" id="IPR050956">
    <property type="entry name" value="2C_system_His_kinase"/>
</dbReference>
<dbReference type="OrthoDB" id="60033at2759"/>
<dbReference type="CDD" id="cd17546">
    <property type="entry name" value="REC_hyHK_CKI1_RcsC-like"/>
    <property type="match status" value="1"/>
</dbReference>
<dbReference type="InterPro" id="IPR011006">
    <property type="entry name" value="CheY-like_superfamily"/>
</dbReference>
<reference evidence="5 6" key="1">
    <citation type="submission" date="2014-06" db="EMBL/GenBank/DDBJ databases">
        <authorList>
            <person name="Swart Estienne"/>
        </authorList>
    </citation>
    <scope>NUCLEOTIDE SEQUENCE [LARGE SCALE GENOMIC DNA]</scope>
    <source>
        <strain evidence="5 6">130c</strain>
    </source>
</reference>
<dbReference type="InterPro" id="IPR003661">
    <property type="entry name" value="HisK_dim/P_dom"/>
</dbReference>
<dbReference type="InterPro" id="IPR003594">
    <property type="entry name" value="HATPase_dom"/>
</dbReference>
<evidence type="ECO:0000259" key="3">
    <source>
        <dbReference type="PROSITE" id="PS50109"/>
    </source>
</evidence>
<name>A0A078B9Q3_STYLE</name>
<dbReference type="Gene3D" id="3.30.565.10">
    <property type="entry name" value="Histidine kinase-like ATPase, C-terminal domain"/>
    <property type="match status" value="1"/>
</dbReference>
<dbReference type="InterPro" id="IPR036890">
    <property type="entry name" value="HATPase_C_sf"/>
</dbReference>
<dbReference type="SMART" id="SM00388">
    <property type="entry name" value="HisKA"/>
    <property type="match status" value="1"/>
</dbReference>
<dbReference type="EMBL" id="CCKQ01019243">
    <property type="protein sequence ID" value="CDW91260.1"/>
    <property type="molecule type" value="Genomic_DNA"/>
</dbReference>
<dbReference type="Proteomes" id="UP000039865">
    <property type="component" value="Unassembled WGS sequence"/>
</dbReference>
<feature type="domain" description="Histidine kinase" evidence="3">
    <location>
        <begin position="12"/>
        <end position="230"/>
    </location>
</feature>
<dbReference type="PANTHER" id="PTHR43719:SF28">
    <property type="entry name" value="PEROXIDE STRESS-ACTIVATED HISTIDINE KINASE MAK1-RELATED"/>
    <property type="match status" value="1"/>
</dbReference>
<dbReference type="Gene3D" id="3.40.50.2300">
    <property type="match status" value="1"/>
</dbReference>
<evidence type="ECO:0000256" key="1">
    <source>
        <dbReference type="ARBA" id="ARBA00022553"/>
    </source>
</evidence>
<dbReference type="PROSITE" id="PS50110">
    <property type="entry name" value="RESPONSE_REGULATORY"/>
    <property type="match status" value="1"/>
</dbReference>
<keyword evidence="5" id="KW-0418">Kinase</keyword>
<evidence type="ECO:0000313" key="5">
    <source>
        <dbReference type="EMBL" id="CDW91260.1"/>
    </source>
</evidence>
<dbReference type="FunFam" id="3.30.565.10:FF:000010">
    <property type="entry name" value="Sensor histidine kinase RcsC"/>
    <property type="match status" value="1"/>
</dbReference>
<sequence>MENDFYEMITATVSHDMRTPINAIMGLIQSLDQFVTQNIGKRLLGIVNNSSKILLFLVNDILDFFQLKNGKFKIKLEKIEIRKPVLELIDMFLLVAKEKSIELKYEFDENLPKLLIVDQQRIKQILINLISNSLKFTMQGQIKIFARYDQSQKLIWITVRDTGVGVKVEDEIKLFKLFGKLDSSQALNTKGIGLGLNICSKVVEACGGNIHLDTEYKNGASFEFSILAYENEDQLPNRSLLQQVLNDQIAKQKSLLDENLHSEKFSSYLMTINDFTDAKIEFDQYLRSNDSSKQQLNESLQNEQNCPCFNRPDILIVDDNVFNIITLESILELQFNKKVSKATNGLEGLNKIIKRLELDQLEPCFCERNNRNFKLVFMDCNMPIMDGFEATIAIRNLKVIDQDQIMIVALTANANESFRIRCLESGMNEFLTKPVSYDQLRLTLKQYNLL</sequence>
<keyword evidence="6" id="KW-1185">Reference proteome</keyword>
<dbReference type="PRINTS" id="PR00344">
    <property type="entry name" value="BCTRLSENSOR"/>
</dbReference>
<dbReference type="Pfam" id="PF02518">
    <property type="entry name" value="HATPase_c"/>
    <property type="match status" value="1"/>
</dbReference>
<dbReference type="InterPro" id="IPR005467">
    <property type="entry name" value="His_kinase_dom"/>
</dbReference>
<evidence type="ECO:0000259" key="4">
    <source>
        <dbReference type="PROSITE" id="PS50110"/>
    </source>
</evidence>
<gene>
    <name evidence="5" type="primary">Contig16909.g18009</name>
    <name evidence="5" type="ORF">STYLEM_20413</name>
</gene>
<dbReference type="SUPFAM" id="SSF47384">
    <property type="entry name" value="Homodimeric domain of signal transducing histidine kinase"/>
    <property type="match status" value="1"/>
</dbReference>
<dbReference type="InParanoid" id="A0A078B9Q3"/>
<proteinExistence type="predicted"/>
<dbReference type="Pfam" id="PF00512">
    <property type="entry name" value="HisKA"/>
    <property type="match status" value="1"/>
</dbReference>
<dbReference type="Pfam" id="PF00072">
    <property type="entry name" value="Response_reg"/>
    <property type="match status" value="1"/>
</dbReference>
<dbReference type="SUPFAM" id="SSF52172">
    <property type="entry name" value="CheY-like"/>
    <property type="match status" value="1"/>
</dbReference>
<dbReference type="InterPro" id="IPR004358">
    <property type="entry name" value="Sig_transdc_His_kin-like_C"/>
</dbReference>
<feature type="modified residue" description="4-aspartylphosphate" evidence="2">
    <location>
        <position position="379"/>
    </location>
</feature>
<dbReference type="PANTHER" id="PTHR43719">
    <property type="entry name" value="TWO-COMPONENT HISTIDINE KINASE"/>
    <property type="match status" value="1"/>
</dbReference>
<protein>
    <submittedName>
        <fullName evidence="5">Multi-sensor hybrid histidine kinase</fullName>
    </submittedName>
</protein>